<evidence type="ECO:0000256" key="1">
    <source>
        <dbReference type="ARBA" id="ARBA00004141"/>
    </source>
</evidence>
<keyword evidence="8" id="KW-1185">Reference proteome</keyword>
<dbReference type="eggNOG" id="KOG1305">
    <property type="taxonomic scope" value="Eukaryota"/>
</dbReference>
<dbReference type="Gene3D" id="1.20.1740.10">
    <property type="entry name" value="Amino acid/polyamine transporter I"/>
    <property type="match status" value="1"/>
</dbReference>
<dbReference type="GO" id="GO:0016020">
    <property type="term" value="C:membrane"/>
    <property type="evidence" value="ECO:0007669"/>
    <property type="project" value="UniProtKB-SubCell"/>
</dbReference>
<evidence type="ECO:0000313" key="7">
    <source>
        <dbReference type="EMBL" id="EGD77691.1"/>
    </source>
</evidence>
<feature type="transmembrane region" description="Helical" evidence="5">
    <location>
        <begin position="135"/>
        <end position="155"/>
    </location>
</feature>
<evidence type="ECO:0000256" key="2">
    <source>
        <dbReference type="ARBA" id="ARBA00022692"/>
    </source>
</evidence>
<feature type="transmembrane region" description="Helical" evidence="5">
    <location>
        <begin position="279"/>
        <end position="300"/>
    </location>
</feature>
<feature type="transmembrane region" description="Helical" evidence="5">
    <location>
        <begin position="320"/>
        <end position="343"/>
    </location>
</feature>
<dbReference type="OrthoDB" id="438545at2759"/>
<sequence>MMMVTVVGKVVAEGRVDQRCEKEERNPNTNNRNVTQTKNNFFYFGSGFEGILLEGLACAFYPVVTSPLRQNSTTTLLLAMSYQVVERAGDEAFQLVPTEPKTYGSVVGESSTDDDDQLEFPLISRDTNTTSIPSAIFNLTNTIIGAGVLSLPFAFKNTGVIIGPVLLVSVYFLVVYSCVLLVSASKACGGRSFSEIASCALGRPGIIATQISLVIATFGAATSYLVIVGDMMSPLIGQWMGGTNEDFCSIYADRRFSISLSLLVVCPLCMFKHIDSLRYVSYLAIAMVSYLLVIVVVRSGESLNKGSGQDVNFINVTETIFRAMPIITLAYTCQMNLFALLSTLESPTRRNVRRVIYGALSVCMVMYILIGLFGYLTFFQEIKGNVLLNYEVDDTAVMVGRVGVALIVLCSFPLMMNPCLVTLEEMLFHAGDATPPEQRPFRIGRRAVIMTATVGLAYTIAMLVADVSVVLGISGAIGSIAISFILPPLFVLKLKPNMPTRQKILPATLAVVGVAVLVVSLVVTILDAIDAGDDLNLAHACNRSALHHHNATNATTTLLLE</sequence>
<dbReference type="KEGG" id="sre:PTSG_12795"/>
<dbReference type="GO" id="GO:0015179">
    <property type="term" value="F:L-amino acid transmembrane transporter activity"/>
    <property type="evidence" value="ECO:0007669"/>
    <property type="project" value="TreeGrafter"/>
</dbReference>
<feature type="transmembrane region" description="Helical" evidence="5">
    <location>
        <begin position="205"/>
        <end position="227"/>
    </location>
</feature>
<accession>F2UKP2</accession>
<dbReference type="Pfam" id="PF01490">
    <property type="entry name" value="Aa_trans"/>
    <property type="match status" value="1"/>
</dbReference>
<dbReference type="EMBL" id="GL832979">
    <property type="protein sequence ID" value="EGD77691.1"/>
    <property type="molecule type" value="Genomic_DNA"/>
</dbReference>
<feature type="transmembrane region" description="Helical" evidence="5">
    <location>
        <begin position="355"/>
        <end position="378"/>
    </location>
</feature>
<dbReference type="InterPro" id="IPR013057">
    <property type="entry name" value="AA_transpt_TM"/>
</dbReference>
<dbReference type="OMA" id="INICAAM"/>
<feature type="transmembrane region" description="Helical" evidence="5">
    <location>
        <begin position="471"/>
        <end position="492"/>
    </location>
</feature>
<feature type="domain" description="Amino acid transporter transmembrane" evidence="6">
    <location>
        <begin position="129"/>
        <end position="525"/>
    </location>
</feature>
<feature type="transmembrane region" description="Helical" evidence="5">
    <location>
        <begin position="504"/>
        <end position="526"/>
    </location>
</feature>
<dbReference type="GeneID" id="16070720"/>
<proteinExistence type="predicted"/>
<organism evidence="8">
    <name type="scientific">Salpingoeca rosetta (strain ATCC 50818 / BSB-021)</name>
    <dbReference type="NCBI Taxonomy" id="946362"/>
    <lineage>
        <taxon>Eukaryota</taxon>
        <taxon>Choanoflagellata</taxon>
        <taxon>Craspedida</taxon>
        <taxon>Salpingoecidae</taxon>
        <taxon>Salpingoeca</taxon>
    </lineage>
</organism>
<feature type="transmembrane region" description="Helical" evidence="5">
    <location>
        <begin position="398"/>
        <end position="416"/>
    </location>
</feature>
<dbReference type="Proteomes" id="UP000007799">
    <property type="component" value="Unassembled WGS sequence"/>
</dbReference>
<dbReference type="PANTHER" id="PTHR22950">
    <property type="entry name" value="AMINO ACID TRANSPORTER"/>
    <property type="match status" value="1"/>
</dbReference>
<evidence type="ECO:0000256" key="5">
    <source>
        <dbReference type="SAM" id="Phobius"/>
    </source>
</evidence>
<dbReference type="RefSeq" id="XP_004990167.1">
    <property type="nucleotide sequence ID" value="XM_004990110.1"/>
</dbReference>
<keyword evidence="2 5" id="KW-0812">Transmembrane</keyword>
<evidence type="ECO:0000259" key="6">
    <source>
        <dbReference type="Pfam" id="PF01490"/>
    </source>
</evidence>
<feature type="transmembrane region" description="Helical" evidence="5">
    <location>
        <begin position="447"/>
        <end position="465"/>
    </location>
</feature>
<feature type="transmembrane region" description="Helical" evidence="5">
    <location>
        <begin position="161"/>
        <end position="184"/>
    </location>
</feature>
<dbReference type="AlphaFoldDB" id="F2UKP2"/>
<evidence type="ECO:0000256" key="4">
    <source>
        <dbReference type="ARBA" id="ARBA00023136"/>
    </source>
</evidence>
<dbReference type="STRING" id="946362.F2UKP2"/>
<comment type="subcellular location">
    <subcellularLocation>
        <location evidence="1">Membrane</location>
        <topology evidence="1">Multi-pass membrane protein</topology>
    </subcellularLocation>
</comment>
<reference evidence="7" key="1">
    <citation type="submission" date="2009-08" db="EMBL/GenBank/DDBJ databases">
        <title>Annotation of Salpingoeca rosetta.</title>
        <authorList>
            <consortium name="The Broad Institute Genome Sequencing Platform"/>
            <person name="Russ C."/>
            <person name="Cuomo C."/>
            <person name="Burger G."/>
            <person name="Gray M.W."/>
            <person name="Holland P.W.H."/>
            <person name="King N."/>
            <person name="Lang F.B.F."/>
            <person name="Roger A.J."/>
            <person name="Ruiz-Trillo I."/>
            <person name="Young S.K."/>
            <person name="Zeng Q."/>
            <person name="Gargeya S."/>
            <person name="Alvarado L."/>
            <person name="Berlin A."/>
            <person name="Chapman S.B."/>
            <person name="Chen Z."/>
            <person name="Freedman E."/>
            <person name="Gellesch M."/>
            <person name="Goldberg J."/>
            <person name="Griggs A."/>
            <person name="Gujja S."/>
            <person name="Heilman E."/>
            <person name="Heiman D."/>
            <person name="Howarth C."/>
            <person name="Mehta T."/>
            <person name="Neiman D."/>
            <person name="Pearson M."/>
            <person name="Roberts A."/>
            <person name="Saif S."/>
            <person name="Shea T."/>
            <person name="Shenoy N."/>
            <person name="Sisk P."/>
            <person name="Stolte C."/>
            <person name="Sykes S."/>
            <person name="White J."/>
            <person name="Yandava C."/>
            <person name="Haas B."/>
            <person name="Nusbaum C."/>
            <person name="Birren B."/>
        </authorList>
    </citation>
    <scope>NUCLEOTIDE SEQUENCE [LARGE SCALE GENOMIC DNA]</scope>
    <source>
        <strain evidence="7">ATCC 50818</strain>
    </source>
</reference>
<keyword evidence="4 5" id="KW-0472">Membrane</keyword>
<dbReference type="PANTHER" id="PTHR22950:SF702">
    <property type="entry name" value="AMINO ACID TRANSPORTER PROTEIN"/>
    <property type="match status" value="1"/>
</dbReference>
<keyword evidence="3 5" id="KW-1133">Transmembrane helix</keyword>
<gene>
    <name evidence="7" type="ORF">PTSG_12795</name>
</gene>
<name>F2UKP2_SALR5</name>
<dbReference type="InParanoid" id="F2UKP2"/>
<evidence type="ECO:0000313" key="8">
    <source>
        <dbReference type="Proteomes" id="UP000007799"/>
    </source>
</evidence>
<evidence type="ECO:0000256" key="3">
    <source>
        <dbReference type="ARBA" id="ARBA00022989"/>
    </source>
</evidence>
<protein>
    <recommendedName>
        <fullName evidence="6">Amino acid transporter transmembrane domain-containing protein</fullName>
    </recommendedName>
</protein>